<protein>
    <recommendedName>
        <fullName evidence="4">DUF2802 domain-containing protein</fullName>
    </recommendedName>
</protein>
<name>G9XAF4_9FIRM</name>
<proteinExistence type="predicted"/>
<comment type="caution">
    <text evidence="2">The sequence shown here is derived from an EMBL/GenBank/DDBJ whole genome shotgun (WGS) entry which is preliminary data.</text>
</comment>
<evidence type="ECO:0000313" key="2">
    <source>
        <dbReference type="EMBL" id="EHL19974.1"/>
    </source>
</evidence>
<dbReference type="HOGENOM" id="CLU_2154584_0_0_9"/>
<dbReference type="AlphaFoldDB" id="G9XAF4"/>
<keyword evidence="1" id="KW-1133">Transmembrane helix</keyword>
<evidence type="ECO:0000313" key="3">
    <source>
        <dbReference type="Proteomes" id="UP000003379"/>
    </source>
</evidence>
<keyword evidence="1" id="KW-0472">Membrane</keyword>
<feature type="transmembrane region" description="Helical" evidence="1">
    <location>
        <begin position="6"/>
        <end position="25"/>
    </location>
</feature>
<organism evidence="2 3">
    <name type="scientific">Peptoanaerobacter stomatis</name>
    <dbReference type="NCBI Taxonomy" id="796937"/>
    <lineage>
        <taxon>Bacteria</taxon>
        <taxon>Bacillati</taxon>
        <taxon>Bacillota</taxon>
        <taxon>Clostridia</taxon>
        <taxon>Peptostreptococcales</taxon>
        <taxon>Filifactoraceae</taxon>
        <taxon>Peptoanaerobacter</taxon>
    </lineage>
</organism>
<sequence length="114" mass="13048">MSNIQIIFICVFLAFSIILNIFTYLRFKNSDFSVISDNSKIEAQLILIDRKLSDIKSDIKDITTRVEGLENLPVMELDETASYVKSGMNIQEIAKKTNKSIKEVELMLKMRGLI</sequence>
<dbReference type="RefSeq" id="WP_009529051.1">
    <property type="nucleotide sequence ID" value="NZ_JH414602.1"/>
</dbReference>
<evidence type="ECO:0008006" key="4">
    <source>
        <dbReference type="Google" id="ProtNLM"/>
    </source>
</evidence>
<accession>G9XAF4</accession>
<reference evidence="2 3" key="1">
    <citation type="submission" date="2011-08" db="EMBL/GenBank/DDBJ databases">
        <title>The Genome Sequence of Eubacteriaceae bacterium CM5.</title>
        <authorList>
            <consortium name="The Broad Institute Genome Sequencing Platform"/>
            <person name="Earl A."/>
            <person name="Ward D."/>
            <person name="Feldgarden M."/>
            <person name="Gevers D."/>
            <person name="Sizova M."/>
            <person name="Hazen A."/>
            <person name="Epstein S."/>
            <person name="Young S.K."/>
            <person name="Zeng Q."/>
            <person name="Gargeya S."/>
            <person name="Fitzgerald M."/>
            <person name="Haas B."/>
            <person name="Abouelleil A."/>
            <person name="Alvarado L."/>
            <person name="Arachchi H.M."/>
            <person name="Berlin A."/>
            <person name="Brown A."/>
            <person name="Chapman S.B."/>
            <person name="Chen Z."/>
            <person name="Dunbar C."/>
            <person name="Freedman E."/>
            <person name="Gearin G."/>
            <person name="Gellesch M."/>
            <person name="Goldberg J."/>
            <person name="Griggs A."/>
            <person name="Gujja S."/>
            <person name="Heiman D."/>
            <person name="Howarth C."/>
            <person name="Larson L."/>
            <person name="Lui A."/>
            <person name="MacDonald P.J.P."/>
            <person name="Montmayeur A."/>
            <person name="Murphy C."/>
            <person name="Neiman D."/>
            <person name="Pearson M."/>
            <person name="Priest M."/>
            <person name="Roberts A."/>
            <person name="Saif S."/>
            <person name="Shea T."/>
            <person name="Shenoy N."/>
            <person name="Sisk P."/>
            <person name="Stolte C."/>
            <person name="Sykes S."/>
            <person name="Wortman J."/>
            <person name="Nusbaum C."/>
            <person name="Birren B."/>
        </authorList>
    </citation>
    <scope>NUCLEOTIDE SEQUENCE [LARGE SCALE GENOMIC DNA]</scope>
    <source>
        <strain evidence="2 3">CM5</strain>
    </source>
</reference>
<dbReference type="EMBL" id="AFZG01000012">
    <property type="protein sequence ID" value="EHL19974.1"/>
    <property type="molecule type" value="Genomic_DNA"/>
</dbReference>
<evidence type="ECO:0000256" key="1">
    <source>
        <dbReference type="SAM" id="Phobius"/>
    </source>
</evidence>
<dbReference type="STRING" id="796937.HMPREF9630_00426"/>
<dbReference type="Proteomes" id="UP000003379">
    <property type="component" value="Unassembled WGS sequence"/>
</dbReference>
<keyword evidence="1" id="KW-0812">Transmembrane</keyword>
<gene>
    <name evidence="2" type="ORF">HMPREF9628_00971</name>
</gene>